<evidence type="ECO:0000313" key="4">
    <source>
        <dbReference type="Proteomes" id="UP000253792"/>
    </source>
</evidence>
<comment type="similarity">
    <text evidence="1">Belongs to the ROK (NagC/XylR) family.</text>
</comment>
<proteinExistence type="inferred from homology"/>
<dbReference type="EMBL" id="PPTP01000002">
    <property type="protein sequence ID" value="RDB56754.1"/>
    <property type="molecule type" value="Genomic_DNA"/>
</dbReference>
<dbReference type="RefSeq" id="WP_114620236.1">
    <property type="nucleotide sequence ID" value="NZ_PPTP01000002.1"/>
</dbReference>
<evidence type="ECO:0000313" key="3">
    <source>
        <dbReference type="EMBL" id="RDB56754.1"/>
    </source>
</evidence>
<evidence type="ECO:0000256" key="2">
    <source>
        <dbReference type="SAM" id="MobiDB-lite"/>
    </source>
</evidence>
<evidence type="ECO:0000256" key="1">
    <source>
        <dbReference type="ARBA" id="ARBA00006479"/>
    </source>
</evidence>
<dbReference type="PANTHER" id="PTHR18964:SF169">
    <property type="entry name" value="N-ACETYLMANNOSAMINE KINASE"/>
    <property type="match status" value="1"/>
</dbReference>
<dbReference type="Gene3D" id="3.30.420.40">
    <property type="match status" value="2"/>
</dbReference>
<dbReference type="STRING" id="1034345.GCA_000236865_01056"/>
<dbReference type="OrthoDB" id="8772678at2"/>
<dbReference type="SUPFAM" id="SSF53067">
    <property type="entry name" value="Actin-like ATPase domain"/>
    <property type="match status" value="1"/>
</dbReference>
<dbReference type="InterPro" id="IPR000600">
    <property type="entry name" value="ROK"/>
</dbReference>
<feature type="compositionally biased region" description="Acidic residues" evidence="2">
    <location>
        <begin position="321"/>
        <end position="334"/>
    </location>
</feature>
<dbReference type="Pfam" id="PF00480">
    <property type="entry name" value="ROK"/>
    <property type="match status" value="1"/>
</dbReference>
<comment type="caution">
    <text evidence="3">The sequence shown here is derived from an EMBL/GenBank/DDBJ whole genome shotgun (WGS) entry which is preliminary data.</text>
</comment>
<sequence>MEYPAYVAALDIGGTKIAGALLRYEQIDAAPEVVFETQVPTQAQRGGGPVLVTVCDVANTVLAEARSRREQVLGIGVSTAGRVDAVTGGIAYANEIMPGWTGQPIKERLQESCELPVSVLNDVQAHALGEARWGAASGADTCMMIAAGTGIGGAVIAHGRLVRGNHGFAGEIGHIACSQAVGIPCVCGGAGHLELVASGSGIEARYAEITGNHIDGAEISRRAAEGEPAAHKVIMTAGIALGEAIAGITNLLDPDMVVICGSVPKAGTKWRAAVQEGFERQIPLAQRSLPILAAELGGHAPLIGAAEDLLDYLEDVEAQQELDEFDDVEDIEASDELHNPQEHLDMEDPQE</sequence>
<dbReference type="AlphaFoldDB" id="A0A369LC46"/>
<dbReference type="PANTHER" id="PTHR18964">
    <property type="entry name" value="ROK (REPRESSOR, ORF, KINASE) FAMILY"/>
    <property type="match status" value="1"/>
</dbReference>
<feature type="compositionally biased region" description="Basic and acidic residues" evidence="2">
    <location>
        <begin position="335"/>
        <end position="351"/>
    </location>
</feature>
<feature type="region of interest" description="Disordered" evidence="2">
    <location>
        <begin position="321"/>
        <end position="351"/>
    </location>
</feature>
<protein>
    <submittedName>
        <fullName evidence="3">ROK family protein</fullName>
    </submittedName>
</protein>
<dbReference type="InterPro" id="IPR043129">
    <property type="entry name" value="ATPase_NBD"/>
</dbReference>
<accession>A0A369LC46</accession>
<name>A0A369LC46_9ACTN</name>
<keyword evidence="4" id="KW-1185">Reference proteome</keyword>
<gene>
    <name evidence="3" type="ORF">C1880_03045</name>
</gene>
<organism evidence="3 4">
    <name type="scientific">Senegalimassilia anaerobia</name>
    <dbReference type="NCBI Taxonomy" id="1473216"/>
    <lineage>
        <taxon>Bacteria</taxon>
        <taxon>Bacillati</taxon>
        <taxon>Actinomycetota</taxon>
        <taxon>Coriobacteriia</taxon>
        <taxon>Coriobacteriales</taxon>
        <taxon>Coriobacteriaceae</taxon>
        <taxon>Senegalimassilia</taxon>
    </lineage>
</organism>
<reference evidence="3 4" key="1">
    <citation type="journal article" date="2018" name="Elife">
        <title>Discovery and characterization of a prevalent human gut bacterial enzyme sufficient for the inactivation of a family of plant toxins.</title>
        <authorList>
            <person name="Koppel N."/>
            <person name="Bisanz J.E."/>
            <person name="Pandelia M.E."/>
            <person name="Turnbaugh P.J."/>
            <person name="Balskus E.P."/>
        </authorList>
    </citation>
    <scope>NUCLEOTIDE SEQUENCE [LARGE SCALE GENOMIC DNA]</scope>
    <source>
        <strain evidence="4">anaerobia AP69FAA</strain>
    </source>
</reference>
<dbReference type="Proteomes" id="UP000253792">
    <property type="component" value="Unassembled WGS sequence"/>
</dbReference>